<keyword evidence="7" id="KW-0472">Membrane</keyword>
<feature type="binding site" description="axial binding residue" evidence="5">
    <location>
        <position position="452"/>
    </location>
    <ligand>
        <name>heme</name>
        <dbReference type="ChEBI" id="CHEBI:30413"/>
    </ligand>
    <ligandPart>
        <name>Fe</name>
        <dbReference type="ChEBI" id="CHEBI:18248"/>
    </ligandPart>
</feature>
<dbReference type="InterPro" id="IPR017972">
    <property type="entry name" value="Cyt_P450_CS"/>
</dbReference>
<evidence type="ECO:0000256" key="7">
    <source>
        <dbReference type="SAM" id="Phobius"/>
    </source>
</evidence>
<dbReference type="GO" id="GO:0020037">
    <property type="term" value="F:heme binding"/>
    <property type="evidence" value="ECO:0007669"/>
    <property type="project" value="InterPro"/>
</dbReference>
<comment type="similarity">
    <text evidence="1 6">Belongs to the cytochrome P450 family.</text>
</comment>
<dbReference type="GO" id="GO:0008395">
    <property type="term" value="F:steroid hydroxylase activity"/>
    <property type="evidence" value="ECO:0007669"/>
    <property type="project" value="TreeGrafter"/>
</dbReference>
<dbReference type="Gene3D" id="1.10.630.10">
    <property type="entry name" value="Cytochrome P450"/>
    <property type="match status" value="1"/>
</dbReference>
<dbReference type="PANTHER" id="PTHR24300">
    <property type="entry name" value="CYTOCHROME P450 508A4-RELATED"/>
    <property type="match status" value="1"/>
</dbReference>
<keyword evidence="4 6" id="KW-0503">Monooxygenase</keyword>
<keyword evidence="7" id="KW-1133">Transmembrane helix</keyword>
<keyword evidence="9" id="KW-1185">Reference proteome</keyword>
<keyword evidence="2 5" id="KW-0479">Metal-binding</keyword>
<dbReference type="EMBL" id="MTYJ01000034">
    <property type="protein sequence ID" value="OQV19971.1"/>
    <property type="molecule type" value="Genomic_DNA"/>
</dbReference>
<evidence type="ECO:0000256" key="4">
    <source>
        <dbReference type="ARBA" id="ARBA00023033"/>
    </source>
</evidence>
<gene>
    <name evidence="8" type="ORF">BV898_05976</name>
</gene>
<sequence>MKFQLSYAWLLVTLSCTNQIAPILTHLPLVCLIIPLIIAFAIYISNIRPFGVARGPIGLPFFGYSPFLHGTPARALHRLGRKYGGIFSVFLGRELTLILHSHAAMTAAFVANGNAFLGRRPGFYEEVLNSWRTDGKKLVTRTVGTHWQAARLFIANTIHQTGVSTANNLDLTKGALEKMFLKFDHEKTVTIAGAIDPTDFVMSAVIDVLFTVIFVQGSSVPTPAADFPLASLCPRPALPRAVDRYESTFLASLRTTFMAEIRKRQRRLSSLDETDQSFVGHYWREKWKQLASGKVDDHLTEQELLSELTCAFGAGTLGITGTIRWAFYHILGNPAVQKKIHAEMDSCGLGGAWIGVEHKAQLPYTEAFCEEVRRLGTVFPMSVVHESTEDVSILGQTVPAGTMVIANLFSVNRDPDYWPNSDTFRPERFLTTADEFSDAKHSVGFSLGPRKCPAQVFVRQEQFIFLANILNRYRLDKPPGCTTDWHHAGLGEVLLEPPTFRVVLTPRHTLAA</sequence>
<evidence type="ECO:0000313" key="8">
    <source>
        <dbReference type="EMBL" id="OQV19971.1"/>
    </source>
</evidence>
<dbReference type="GO" id="GO:0016712">
    <property type="term" value="F:oxidoreductase activity, acting on paired donors, with incorporation or reduction of molecular oxygen, reduced flavin or flavoprotein as one donor, and incorporation of one atom of oxygen"/>
    <property type="evidence" value="ECO:0007669"/>
    <property type="project" value="TreeGrafter"/>
</dbReference>
<dbReference type="InterPro" id="IPR002401">
    <property type="entry name" value="Cyt_P450_E_grp-I"/>
</dbReference>
<dbReference type="InterPro" id="IPR050182">
    <property type="entry name" value="Cytochrome_P450_fam2"/>
</dbReference>
<dbReference type="SUPFAM" id="SSF48264">
    <property type="entry name" value="Cytochrome P450"/>
    <property type="match status" value="1"/>
</dbReference>
<keyword evidence="5 6" id="KW-0349">Heme</keyword>
<evidence type="ECO:0000256" key="1">
    <source>
        <dbReference type="ARBA" id="ARBA00010617"/>
    </source>
</evidence>
<dbReference type="InterPro" id="IPR036396">
    <property type="entry name" value="Cyt_P450_sf"/>
</dbReference>
<dbReference type="OrthoDB" id="1470350at2759"/>
<dbReference type="PROSITE" id="PS51257">
    <property type="entry name" value="PROKAR_LIPOPROTEIN"/>
    <property type="match status" value="1"/>
</dbReference>
<evidence type="ECO:0000256" key="3">
    <source>
        <dbReference type="ARBA" id="ARBA00023004"/>
    </source>
</evidence>
<keyword evidence="3 5" id="KW-0408">Iron</keyword>
<accession>A0A1W0WXM9</accession>
<evidence type="ECO:0000313" key="9">
    <source>
        <dbReference type="Proteomes" id="UP000192578"/>
    </source>
</evidence>
<name>A0A1W0WXM9_HYPEX</name>
<dbReference type="InterPro" id="IPR001128">
    <property type="entry name" value="Cyt_P450"/>
</dbReference>
<dbReference type="Pfam" id="PF00067">
    <property type="entry name" value="p450"/>
    <property type="match status" value="2"/>
</dbReference>
<evidence type="ECO:0000256" key="6">
    <source>
        <dbReference type="RuleBase" id="RU000461"/>
    </source>
</evidence>
<protein>
    <submittedName>
        <fullName evidence="8">Cytochrome P450 1A1</fullName>
    </submittedName>
</protein>
<dbReference type="PANTHER" id="PTHR24300:SF403">
    <property type="entry name" value="CYTOCHROME P450 306A1"/>
    <property type="match status" value="1"/>
</dbReference>
<dbReference type="GO" id="GO:0006082">
    <property type="term" value="P:organic acid metabolic process"/>
    <property type="evidence" value="ECO:0007669"/>
    <property type="project" value="TreeGrafter"/>
</dbReference>
<dbReference type="GO" id="GO:0006805">
    <property type="term" value="P:xenobiotic metabolic process"/>
    <property type="evidence" value="ECO:0007669"/>
    <property type="project" value="TreeGrafter"/>
</dbReference>
<keyword evidence="6" id="KW-0560">Oxidoreductase</keyword>
<organism evidence="8 9">
    <name type="scientific">Hypsibius exemplaris</name>
    <name type="common">Freshwater tardigrade</name>
    <dbReference type="NCBI Taxonomy" id="2072580"/>
    <lineage>
        <taxon>Eukaryota</taxon>
        <taxon>Metazoa</taxon>
        <taxon>Ecdysozoa</taxon>
        <taxon>Tardigrada</taxon>
        <taxon>Eutardigrada</taxon>
        <taxon>Parachela</taxon>
        <taxon>Hypsibioidea</taxon>
        <taxon>Hypsibiidae</taxon>
        <taxon>Hypsibius</taxon>
    </lineage>
</organism>
<keyword evidence="7" id="KW-0812">Transmembrane</keyword>
<feature type="transmembrane region" description="Helical" evidence="7">
    <location>
        <begin position="20"/>
        <end position="44"/>
    </location>
</feature>
<evidence type="ECO:0000256" key="5">
    <source>
        <dbReference type="PIRSR" id="PIRSR602401-1"/>
    </source>
</evidence>
<proteinExistence type="inferred from homology"/>
<dbReference type="Proteomes" id="UP000192578">
    <property type="component" value="Unassembled WGS sequence"/>
</dbReference>
<comment type="cofactor">
    <cofactor evidence="5">
        <name>heme</name>
        <dbReference type="ChEBI" id="CHEBI:30413"/>
    </cofactor>
</comment>
<dbReference type="GO" id="GO:0005737">
    <property type="term" value="C:cytoplasm"/>
    <property type="evidence" value="ECO:0007669"/>
    <property type="project" value="TreeGrafter"/>
</dbReference>
<dbReference type="AlphaFoldDB" id="A0A1W0WXM9"/>
<dbReference type="GO" id="GO:0005506">
    <property type="term" value="F:iron ion binding"/>
    <property type="evidence" value="ECO:0007669"/>
    <property type="project" value="InterPro"/>
</dbReference>
<dbReference type="PRINTS" id="PR00463">
    <property type="entry name" value="EP450I"/>
</dbReference>
<reference evidence="9" key="1">
    <citation type="submission" date="2017-01" db="EMBL/GenBank/DDBJ databases">
        <title>Comparative genomics of anhydrobiosis in the tardigrade Hypsibius dujardini.</title>
        <authorList>
            <person name="Yoshida Y."/>
            <person name="Koutsovoulos G."/>
            <person name="Laetsch D."/>
            <person name="Stevens L."/>
            <person name="Kumar S."/>
            <person name="Horikawa D."/>
            <person name="Ishino K."/>
            <person name="Komine S."/>
            <person name="Tomita M."/>
            <person name="Blaxter M."/>
            <person name="Arakawa K."/>
        </authorList>
    </citation>
    <scope>NUCLEOTIDE SEQUENCE [LARGE SCALE GENOMIC DNA]</scope>
    <source>
        <strain evidence="9">Z151</strain>
    </source>
</reference>
<comment type="caution">
    <text evidence="8">The sequence shown here is derived from an EMBL/GenBank/DDBJ whole genome shotgun (WGS) entry which is preliminary data.</text>
</comment>
<evidence type="ECO:0000256" key="2">
    <source>
        <dbReference type="ARBA" id="ARBA00022723"/>
    </source>
</evidence>
<dbReference type="PROSITE" id="PS00086">
    <property type="entry name" value="CYTOCHROME_P450"/>
    <property type="match status" value="1"/>
</dbReference>